<evidence type="ECO:0000313" key="2">
    <source>
        <dbReference type="EMBL" id="CCI39673.1"/>
    </source>
</evidence>
<sequence length="195" mass="22416">MSFVDIFYAILYAPFRLDINHEIIGSSKVANFKFDRFLSMESVRAFECVEAKIDSSLDDLIKSRKMQLTKKTRQMKRSTKIKRVKKITQLRGSKISQSQRNPMQKSKSTRSLMRPNTSQMSPKSKAGARNVRVGRPLRKIALRKPRKKQSSKLSLMKSKKVGKKNGKKVIFQVRNVCPNTTRSKRGKAIQSAHTR</sequence>
<name>A0A024FZC3_9STRA</name>
<feature type="region of interest" description="Disordered" evidence="1">
    <location>
        <begin position="176"/>
        <end position="195"/>
    </location>
</feature>
<evidence type="ECO:0000256" key="1">
    <source>
        <dbReference type="SAM" id="MobiDB-lite"/>
    </source>
</evidence>
<gene>
    <name evidence="2" type="ORF">BN9_004560</name>
</gene>
<organism evidence="2 3">
    <name type="scientific">Albugo candida</name>
    <dbReference type="NCBI Taxonomy" id="65357"/>
    <lineage>
        <taxon>Eukaryota</taxon>
        <taxon>Sar</taxon>
        <taxon>Stramenopiles</taxon>
        <taxon>Oomycota</taxon>
        <taxon>Peronosporomycetes</taxon>
        <taxon>Albuginales</taxon>
        <taxon>Albuginaceae</taxon>
        <taxon>Albugo</taxon>
    </lineage>
</organism>
<dbReference type="AlphaFoldDB" id="A0A024FZC3"/>
<dbReference type="Proteomes" id="UP000053237">
    <property type="component" value="Unassembled WGS sequence"/>
</dbReference>
<protein>
    <submittedName>
        <fullName evidence="2">Uncharacterized protein</fullName>
    </submittedName>
</protein>
<feature type="compositionally biased region" description="Polar residues" evidence="1">
    <location>
        <begin position="90"/>
        <end position="122"/>
    </location>
</feature>
<feature type="region of interest" description="Disordered" evidence="1">
    <location>
        <begin position="90"/>
        <end position="169"/>
    </location>
</feature>
<evidence type="ECO:0000313" key="3">
    <source>
        <dbReference type="Proteomes" id="UP000053237"/>
    </source>
</evidence>
<dbReference type="InParanoid" id="A0A024FZC3"/>
<comment type="caution">
    <text evidence="2">The sequence shown here is derived from an EMBL/GenBank/DDBJ whole genome shotgun (WGS) entry which is preliminary data.</text>
</comment>
<reference evidence="2 3" key="1">
    <citation type="submission" date="2012-05" db="EMBL/GenBank/DDBJ databases">
        <title>Recombination and specialization in a pathogen metapopulation.</title>
        <authorList>
            <person name="Gardiner A."/>
            <person name="Kemen E."/>
            <person name="Schultz-Larsen T."/>
            <person name="MacLean D."/>
            <person name="Van Oosterhout C."/>
            <person name="Jones J.D.G."/>
        </authorList>
    </citation>
    <scope>NUCLEOTIDE SEQUENCE [LARGE SCALE GENOMIC DNA]</scope>
    <source>
        <strain evidence="2 3">Ac Nc2</strain>
    </source>
</reference>
<dbReference type="EMBL" id="CAIX01000003">
    <property type="protein sequence ID" value="CCI39673.1"/>
    <property type="molecule type" value="Genomic_DNA"/>
</dbReference>
<accession>A0A024FZC3</accession>
<feature type="compositionally biased region" description="Basic residues" evidence="1">
    <location>
        <begin position="157"/>
        <end position="167"/>
    </location>
</feature>
<feature type="compositionally biased region" description="Basic residues" evidence="1">
    <location>
        <begin position="135"/>
        <end position="150"/>
    </location>
</feature>
<keyword evidence="3" id="KW-1185">Reference proteome</keyword>
<proteinExistence type="predicted"/>